<keyword evidence="2" id="KW-0413">Isomerase</keyword>
<evidence type="ECO:0000313" key="6">
    <source>
        <dbReference type="EMBL" id="GHO91772.1"/>
    </source>
</evidence>
<dbReference type="Gene3D" id="3.40.50.1240">
    <property type="entry name" value="Phosphoglycerate mutase-like"/>
    <property type="match status" value="1"/>
</dbReference>
<accession>A0A8J3N1Y6</accession>
<dbReference type="InterPro" id="IPR050275">
    <property type="entry name" value="PGM_Phosphatase"/>
</dbReference>
<dbReference type="GO" id="GO:0016791">
    <property type="term" value="F:phosphatase activity"/>
    <property type="evidence" value="ECO:0007669"/>
    <property type="project" value="TreeGrafter"/>
</dbReference>
<keyword evidence="5" id="KW-0472">Membrane</keyword>
<feature type="binding site" evidence="3">
    <location>
        <position position="102"/>
    </location>
    <ligand>
        <name>substrate</name>
    </ligand>
</feature>
<keyword evidence="5" id="KW-0812">Transmembrane</keyword>
<dbReference type="InterPro" id="IPR001345">
    <property type="entry name" value="PG/BPGM_mutase_AS"/>
</dbReference>
<dbReference type="PROSITE" id="PS00175">
    <property type="entry name" value="PG_MUTASE"/>
    <property type="match status" value="1"/>
</dbReference>
<reference evidence="6" key="1">
    <citation type="submission" date="2020-10" db="EMBL/GenBank/DDBJ databases">
        <title>Taxonomic study of unclassified bacteria belonging to the class Ktedonobacteria.</title>
        <authorList>
            <person name="Yabe S."/>
            <person name="Wang C.M."/>
            <person name="Zheng Y."/>
            <person name="Sakai Y."/>
            <person name="Cavaletti L."/>
            <person name="Monciardini P."/>
            <person name="Donadio S."/>
        </authorList>
    </citation>
    <scope>NUCLEOTIDE SEQUENCE</scope>
    <source>
        <strain evidence="6">ID150040</strain>
    </source>
</reference>
<feature type="transmembrane region" description="Helical" evidence="5">
    <location>
        <begin position="6"/>
        <end position="23"/>
    </location>
</feature>
<feature type="region of interest" description="Disordered" evidence="4">
    <location>
        <begin position="243"/>
        <end position="275"/>
    </location>
</feature>
<comment type="caution">
    <text evidence="6">The sequence shown here is derived from an EMBL/GenBank/DDBJ whole genome shotgun (WGS) entry which is preliminary data.</text>
</comment>
<dbReference type="AlphaFoldDB" id="A0A8J3N1Y6"/>
<proteinExistence type="predicted"/>
<gene>
    <name evidence="6" type="ORF">KSF_018200</name>
</gene>
<dbReference type="Pfam" id="PF00300">
    <property type="entry name" value="His_Phos_1"/>
    <property type="match status" value="1"/>
</dbReference>
<sequence length="275" mass="30704">MNIGVTLLHIIWIYLCVGIRFAGWRLQLWLQPSHFLESTSRSMKRTLLIVRHGQTTWNVEHRLPGQLPGVALTENGREQAARLAESLSVLPISSIISSPLERARDTAAYLAEGRNVEIQFEPDLMDTNVGEWAGKVIDDLSKNDPAWKAYVKDPTVAPEGIETFPQVQRRVVAAIERWLTHDDIGAYPVFVAHADVVKLLVAYYTGLEAGRAGTLMIDNASVSLIELEDSQRPRMLAIGWSPRPGWLKPPLPEAQAQTQKPEAETQEQEAGEQKT</sequence>
<evidence type="ECO:0000256" key="5">
    <source>
        <dbReference type="SAM" id="Phobius"/>
    </source>
</evidence>
<feature type="compositionally biased region" description="Acidic residues" evidence="4">
    <location>
        <begin position="264"/>
        <end position="275"/>
    </location>
</feature>
<evidence type="ECO:0000256" key="2">
    <source>
        <dbReference type="ARBA" id="ARBA00023235"/>
    </source>
</evidence>
<name>A0A8J3N1Y6_9CHLR</name>
<keyword evidence="1" id="KW-0324">Glycolysis</keyword>
<evidence type="ECO:0000256" key="1">
    <source>
        <dbReference type="ARBA" id="ARBA00023152"/>
    </source>
</evidence>
<dbReference type="CDD" id="cd07067">
    <property type="entry name" value="HP_PGM_like"/>
    <property type="match status" value="1"/>
</dbReference>
<keyword evidence="5" id="KW-1133">Transmembrane helix</keyword>
<dbReference type="PANTHER" id="PTHR48100">
    <property type="entry name" value="BROAD-SPECIFICITY PHOSPHATASE YOR283W-RELATED"/>
    <property type="match status" value="1"/>
</dbReference>
<dbReference type="EMBL" id="BNJK01000001">
    <property type="protein sequence ID" value="GHO91772.1"/>
    <property type="molecule type" value="Genomic_DNA"/>
</dbReference>
<evidence type="ECO:0000313" key="7">
    <source>
        <dbReference type="Proteomes" id="UP000597444"/>
    </source>
</evidence>
<dbReference type="SUPFAM" id="SSF53254">
    <property type="entry name" value="Phosphoglycerate mutase-like"/>
    <property type="match status" value="1"/>
</dbReference>
<protein>
    <submittedName>
        <fullName evidence="6">Phosphoglycerate mutase</fullName>
    </submittedName>
</protein>
<dbReference type="SMART" id="SM00855">
    <property type="entry name" value="PGAM"/>
    <property type="match status" value="1"/>
</dbReference>
<keyword evidence="7" id="KW-1185">Reference proteome</keyword>
<dbReference type="Proteomes" id="UP000597444">
    <property type="component" value="Unassembled WGS sequence"/>
</dbReference>
<dbReference type="PANTHER" id="PTHR48100:SF1">
    <property type="entry name" value="HISTIDINE PHOSPHATASE FAMILY PROTEIN-RELATED"/>
    <property type="match status" value="1"/>
</dbReference>
<dbReference type="GO" id="GO:0005737">
    <property type="term" value="C:cytoplasm"/>
    <property type="evidence" value="ECO:0007669"/>
    <property type="project" value="TreeGrafter"/>
</dbReference>
<feature type="binding site" evidence="3">
    <location>
        <begin position="51"/>
        <end position="58"/>
    </location>
    <ligand>
        <name>substrate</name>
    </ligand>
</feature>
<evidence type="ECO:0000256" key="4">
    <source>
        <dbReference type="SAM" id="MobiDB-lite"/>
    </source>
</evidence>
<evidence type="ECO:0000256" key="3">
    <source>
        <dbReference type="PIRSR" id="PIRSR613078-2"/>
    </source>
</evidence>
<dbReference type="InterPro" id="IPR029033">
    <property type="entry name" value="His_PPase_superfam"/>
</dbReference>
<organism evidence="6 7">
    <name type="scientific">Reticulibacter mediterranei</name>
    <dbReference type="NCBI Taxonomy" id="2778369"/>
    <lineage>
        <taxon>Bacteria</taxon>
        <taxon>Bacillati</taxon>
        <taxon>Chloroflexota</taxon>
        <taxon>Ktedonobacteria</taxon>
        <taxon>Ktedonobacterales</taxon>
        <taxon>Reticulibacteraceae</taxon>
        <taxon>Reticulibacter</taxon>
    </lineage>
</organism>
<dbReference type="InterPro" id="IPR013078">
    <property type="entry name" value="His_Pase_superF_clade-1"/>
</dbReference>